<gene>
    <name evidence="1" type="ORF">CFH80_08175</name>
</gene>
<dbReference type="EMBL" id="DLUG01000213">
    <property type="protein sequence ID" value="DAB35816.1"/>
    <property type="molecule type" value="Genomic_DNA"/>
</dbReference>
<proteinExistence type="predicted"/>
<comment type="caution">
    <text evidence="1">The sequence shown here is derived from an EMBL/GenBank/DDBJ whole genome shotgun (WGS) entry which is preliminary data.</text>
</comment>
<organism evidence="1 2">
    <name type="scientific">Sulfurospirillum cavolei</name>
    <dbReference type="NCBI Taxonomy" id="366522"/>
    <lineage>
        <taxon>Bacteria</taxon>
        <taxon>Pseudomonadati</taxon>
        <taxon>Campylobacterota</taxon>
        <taxon>Epsilonproteobacteria</taxon>
        <taxon>Campylobacterales</taxon>
        <taxon>Sulfurospirillaceae</taxon>
        <taxon>Sulfurospirillum</taxon>
    </lineage>
</organism>
<dbReference type="Proteomes" id="UP000231638">
    <property type="component" value="Unassembled WGS sequence"/>
</dbReference>
<name>A0A2D3WBZ7_9BACT</name>
<protein>
    <submittedName>
        <fullName evidence="1">PhoU family transcriptional regulator</fullName>
    </submittedName>
</protein>
<reference evidence="1 2" key="1">
    <citation type="journal article" date="2017" name="Front. Microbiol.">
        <title>Comparative Genomic Analysis of the Class Epsilonproteobacteria and Proposed Reclassification to Epsilonbacteraeota (phyl. nov.).</title>
        <authorList>
            <person name="Waite D.W."/>
            <person name="Vanwonterghem I."/>
            <person name="Rinke C."/>
            <person name="Parks D.H."/>
            <person name="Zhang Y."/>
            <person name="Takai K."/>
            <person name="Sievert S.M."/>
            <person name="Simon J."/>
            <person name="Campbell B.J."/>
            <person name="Hanson T.E."/>
            <person name="Woyke T."/>
            <person name="Klotz M.G."/>
            <person name="Hugenholtz P."/>
        </authorList>
    </citation>
    <scope>NUCLEOTIDE SEQUENCE [LARGE SCALE GENOMIC DNA]</scope>
    <source>
        <strain evidence="1">UBA11420</strain>
    </source>
</reference>
<sequence length="60" mass="6726">MLQKYEERLAQIKQMLLDLGSEITMAGEKALCGIENLDISRFESARTLLKNVEAQANAID</sequence>
<evidence type="ECO:0000313" key="2">
    <source>
        <dbReference type="Proteomes" id="UP000231638"/>
    </source>
</evidence>
<feature type="non-terminal residue" evidence="1">
    <location>
        <position position="60"/>
    </location>
</feature>
<dbReference type="AlphaFoldDB" id="A0A2D3WBZ7"/>
<accession>A0A2D3WBZ7</accession>
<evidence type="ECO:0000313" key="1">
    <source>
        <dbReference type="EMBL" id="DAB35816.1"/>
    </source>
</evidence>